<dbReference type="EMBL" id="JAABFR010000089">
    <property type="protein sequence ID" value="MBD4334822.1"/>
    <property type="molecule type" value="Genomic_DNA"/>
</dbReference>
<comment type="caution">
    <text evidence="1">The sequence shown here is derived from an EMBL/GenBank/DDBJ whole genome shotgun (WGS) entry which is preliminary data.</text>
</comment>
<evidence type="ECO:0000313" key="1">
    <source>
        <dbReference type="EMBL" id="MBD4334822.1"/>
    </source>
</evidence>
<gene>
    <name evidence="1" type="ORF">GUH15_01760</name>
</gene>
<organism evidence="1 2">
    <name type="scientific">Xanthomonas citri pv. citri</name>
    <dbReference type="NCBI Taxonomy" id="611301"/>
    <lineage>
        <taxon>Bacteria</taxon>
        <taxon>Pseudomonadati</taxon>
        <taxon>Pseudomonadota</taxon>
        <taxon>Gammaproteobacteria</taxon>
        <taxon>Lysobacterales</taxon>
        <taxon>Lysobacteraceae</taxon>
        <taxon>Xanthomonas</taxon>
    </lineage>
</organism>
<evidence type="ECO:0008006" key="3">
    <source>
        <dbReference type="Google" id="ProtNLM"/>
    </source>
</evidence>
<accession>A0A8I0H3A5</accession>
<dbReference type="Proteomes" id="UP000653002">
    <property type="component" value="Unassembled WGS sequence"/>
</dbReference>
<dbReference type="PROSITE" id="PS51257">
    <property type="entry name" value="PROKAR_LIPOPROTEIN"/>
    <property type="match status" value="1"/>
</dbReference>
<feature type="non-terminal residue" evidence="1">
    <location>
        <position position="65"/>
    </location>
</feature>
<name>A0A8I0H3A5_XANCI</name>
<evidence type="ECO:0000313" key="2">
    <source>
        <dbReference type="Proteomes" id="UP000653002"/>
    </source>
</evidence>
<protein>
    <recommendedName>
        <fullName evidence="3">Lipoprotein</fullName>
    </recommendedName>
</protein>
<proteinExistence type="predicted"/>
<reference evidence="1" key="1">
    <citation type="submission" date="2020-01" db="EMBL/GenBank/DDBJ databases">
        <authorList>
            <person name="Richard D."/>
        </authorList>
    </citation>
    <scope>NUCLEOTIDE SEQUENCE</scope>
    <source>
        <strain evidence="1">JP541</strain>
    </source>
</reference>
<sequence length="65" mass="7143">MQKMKLGLAVALAACILSGCGKEQNTNIEQGMQLLEQMDYNGAIESFEAAIVYNEDEQLLYRGEG</sequence>
<dbReference type="AlphaFoldDB" id="A0A8I0H3A5"/>